<dbReference type="STRING" id="36087.A0A077Z1Y7"/>
<reference evidence="3" key="1">
    <citation type="submission" date="2014-01" db="EMBL/GenBank/DDBJ databases">
        <authorList>
            <person name="Aslett M."/>
        </authorList>
    </citation>
    <scope>NUCLEOTIDE SEQUENCE</scope>
</reference>
<evidence type="ECO:0000313" key="4">
    <source>
        <dbReference type="Proteomes" id="UP000030665"/>
    </source>
</evidence>
<feature type="signal peptide" evidence="2">
    <location>
        <begin position="1"/>
        <end position="27"/>
    </location>
</feature>
<feature type="compositionally biased region" description="Basic residues" evidence="1">
    <location>
        <begin position="303"/>
        <end position="318"/>
    </location>
</feature>
<accession>A0A077Z1Y7</accession>
<organism evidence="3 4">
    <name type="scientific">Trichuris trichiura</name>
    <name type="common">Whipworm</name>
    <name type="synonym">Trichocephalus trichiurus</name>
    <dbReference type="NCBI Taxonomy" id="36087"/>
    <lineage>
        <taxon>Eukaryota</taxon>
        <taxon>Metazoa</taxon>
        <taxon>Ecdysozoa</taxon>
        <taxon>Nematoda</taxon>
        <taxon>Enoplea</taxon>
        <taxon>Dorylaimia</taxon>
        <taxon>Trichinellida</taxon>
        <taxon>Trichuridae</taxon>
        <taxon>Trichuris</taxon>
    </lineage>
</organism>
<protein>
    <submittedName>
        <fullName evidence="3">Kunitz:Bovine pancreatic trypsin</fullName>
    </submittedName>
</protein>
<dbReference type="AlphaFoldDB" id="A0A077Z1Y7"/>
<gene>
    <name evidence="3" type="ORF">TTRE_0000278701</name>
</gene>
<keyword evidence="4" id="KW-1185">Reference proteome</keyword>
<feature type="region of interest" description="Disordered" evidence="1">
    <location>
        <begin position="299"/>
        <end position="318"/>
    </location>
</feature>
<dbReference type="OrthoDB" id="5805879at2759"/>
<dbReference type="Proteomes" id="UP000030665">
    <property type="component" value="Unassembled WGS sequence"/>
</dbReference>
<feature type="compositionally biased region" description="Basic and acidic residues" evidence="1">
    <location>
        <begin position="195"/>
        <end position="204"/>
    </location>
</feature>
<proteinExistence type="predicted"/>
<reference evidence="3" key="2">
    <citation type="submission" date="2014-03" db="EMBL/GenBank/DDBJ databases">
        <title>The whipworm genome and dual-species transcriptomics of an intimate host-pathogen interaction.</title>
        <authorList>
            <person name="Foth B.J."/>
            <person name="Tsai I.J."/>
            <person name="Reid A.J."/>
            <person name="Bancroft A.J."/>
            <person name="Nichol S."/>
            <person name="Tracey A."/>
            <person name="Holroyd N."/>
            <person name="Cotton J.A."/>
            <person name="Stanley E.J."/>
            <person name="Zarowiecki M."/>
            <person name="Liu J.Z."/>
            <person name="Huckvale T."/>
            <person name="Cooper P.J."/>
            <person name="Grencis R.K."/>
            <person name="Berriman M."/>
        </authorList>
    </citation>
    <scope>NUCLEOTIDE SEQUENCE [LARGE SCALE GENOMIC DNA]</scope>
</reference>
<evidence type="ECO:0000313" key="3">
    <source>
        <dbReference type="EMBL" id="CDW54517.1"/>
    </source>
</evidence>
<feature type="region of interest" description="Disordered" evidence="1">
    <location>
        <begin position="114"/>
        <end position="223"/>
    </location>
</feature>
<evidence type="ECO:0000256" key="2">
    <source>
        <dbReference type="SAM" id="SignalP"/>
    </source>
</evidence>
<feature type="chain" id="PRO_5001728312" evidence="2">
    <location>
        <begin position="28"/>
        <end position="318"/>
    </location>
</feature>
<sequence>MYLSMSRNIVTSLTLLLVFLLVNEASTQKATSGAHYTCRRQLYKEVCATGLKSQFVWRWYLEDGECRTYPYGYCVGEDDVGVDQALRYQEDCETYCIRHEKVVAKNREHTKTARNQFEEFTRRARNRFSPRAGSDRDNYAAEEPSAGGYGGFAGPSAGPSPPGHFSFEHPANGGRGSDSGTKLEILGPEIPPHVAHPEKGRDKPTNAFESRGPGSRPSQSFKGKSVTYSCERLPYREKCSTGLATQFTLRWHLYNGECISYPYGYCNGIDSIETDPSIRYKEDCETICIRGQKLNIQPGQRKFDHHHHHHDHNRRRYT</sequence>
<dbReference type="EMBL" id="HG805901">
    <property type="protein sequence ID" value="CDW54517.1"/>
    <property type="molecule type" value="Genomic_DNA"/>
</dbReference>
<name>A0A077Z1Y7_TRITR</name>
<evidence type="ECO:0000256" key="1">
    <source>
        <dbReference type="SAM" id="MobiDB-lite"/>
    </source>
</evidence>
<keyword evidence="2" id="KW-0732">Signal</keyword>